<dbReference type="RefSeq" id="WP_113966576.1">
    <property type="nucleotide sequence ID" value="NZ_JBLWTE010000007.1"/>
</dbReference>
<evidence type="ECO:0000256" key="1">
    <source>
        <dbReference type="ARBA" id="ARBA00009580"/>
    </source>
</evidence>
<dbReference type="PANTHER" id="PTHR31126">
    <property type="entry name" value="TYROSINE-PROTEIN PHOSPHATASE"/>
    <property type="match status" value="1"/>
</dbReference>
<dbReference type="PANTHER" id="PTHR31126:SF1">
    <property type="entry name" value="TYROSINE SPECIFIC PROTEIN PHOSPHATASES DOMAIN-CONTAINING PROTEIN"/>
    <property type="match status" value="1"/>
</dbReference>
<dbReference type="SUPFAM" id="SSF52799">
    <property type="entry name" value="(Phosphotyrosine protein) phosphatases II"/>
    <property type="match status" value="1"/>
</dbReference>
<dbReference type="AlphaFoldDB" id="A0A368P2F2"/>
<comment type="similarity">
    <text evidence="1">Belongs to the protein-tyrosine phosphatase family.</text>
</comment>
<reference evidence="2 3" key="1">
    <citation type="submission" date="2018-07" db="EMBL/GenBank/DDBJ databases">
        <title>Oceanihabitans testaceum sp. nov., isolated from marine sediment.</title>
        <authorList>
            <person name="Li C.-M."/>
        </authorList>
    </citation>
    <scope>NUCLEOTIDE SEQUENCE [LARGE SCALE GENOMIC DNA]</scope>
    <source>
        <strain evidence="2 3">S9-10</strain>
    </source>
</reference>
<comment type="caution">
    <text evidence="2">The sequence shown here is derived from an EMBL/GenBank/DDBJ whole genome shotgun (WGS) entry which is preliminary data.</text>
</comment>
<accession>A0A368P2F2</accession>
<organism evidence="2 3">
    <name type="scientific">Oceanihabitans sediminis</name>
    <dbReference type="NCBI Taxonomy" id="1812012"/>
    <lineage>
        <taxon>Bacteria</taxon>
        <taxon>Pseudomonadati</taxon>
        <taxon>Bacteroidota</taxon>
        <taxon>Flavobacteriia</taxon>
        <taxon>Flavobacteriales</taxon>
        <taxon>Flavobacteriaceae</taxon>
        <taxon>Oceanihabitans</taxon>
    </lineage>
</organism>
<dbReference type="PROSITE" id="PS00383">
    <property type="entry name" value="TYR_PHOSPHATASE_1"/>
    <property type="match status" value="1"/>
</dbReference>
<dbReference type="InterPro" id="IPR016130">
    <property type="entry name" value="Tyr_Pase_AS"/>
</dbReference>
<dbReference type="OrthoDB" id="1188001at2"/>
<gene>
    <name evidence="2" type="ORF">DU428_11935</name>
</gene>
<name>A0A368P2F2_9FLAO</name>
<dbReference type="GO" id="GO:0004721">
    <property type="term" value="F:phosphoprotein phosphatase activity"/>
    <property type="evidence" value="ECO:0007669"/>
    <property type="project" value="InterPro"/>
</dbReference>
<dbReference type="InterPro" id="IPR026893">
    <property type="entry name" value="Tyr/Ser_Pase_IphP-type"/>
</dbReference>
<keyword evidence="3" id="KW-1185">Reference proteome</keyword>
<evidence type="ECO:0000313" key="2">
    <source>
        <dbReference type="EMBL" id="RCU56596.1"/>
    </source>
</evidence>
<dbReference type="Gene3D" id="3.90.190.10">
    <property type="entry name" value="Protein tyrosine phosphatase superfamily"/>
    <property type="match status" value="1"/>
</dbReference>
<dbReference type="Pfam" id="PF13350">
    <property type="entry name" value="Y_phosphatase3"/>
    <property type="match status" value="1"/>
</dbReference>
<evidence type="ECO:0000313" key="3">
    <source>
        <dbReference type="Proteomes" id="UP000252249"/>
    </source>
</evidence>
<proteinExistence type="inferred from homology"/>
<protein>
    <submittedName>
        <fullName evidence="2">Protein-tyrosine-phosphatase</fullName>
    </submittedName>
</protein>
<dbReference type="Proteomes" id="UP000252249">
    <property type="component" value="Unassembled WGS sequence"/>
</dbReference>
<dbReference type="EMBL" id="QPIG01000005">
    <property type="protein sequence ID" value="RCU56596.1"/>
    <property type="molecule type" value="Genomic_DNA"/>
</dbReference>
<dbReference type="InterPro" id="IPR029021">
    <property type="entry name" value="Prot-tyrosine_phosphatase-like"/>
</dbReference>
<sequence>MRNFRDLSKFNLKIKKGLIYRASVFDLLDNEELLEEKNIKSIIDLRADREIEEISFSDQILGKVKYVKAQFDPWAQPDWFKEKHNNGTNHEIAYRFFAMGCKDAVKKTFETILEEETGAIAIHCHAGKDRTGIICSLLHLLLESPQEQLYADYLASEMDVSLDKLKIAIDVIESEGGIIDYLRSCGLSDNQIIGLKEKLINEK</sequence>